<reference evidence="2" key="1">
    <citation type="submission" date="2020-07" db="EMBL/GenBank/DDBJ databases">
        <title>Complete genome sequencing of Clostridia bacterium strain 12CBH8.</title>
        <authorList>
            <person name="Sakamoto M."/>
            <person name="Murakami T."/>
            <person name="Mori H."/>
        </authorList>
    </citation>
    <scope>NUCLEOTIDE SEQUENCE [LARGE SCALE GENOMIC DNA]</scope>
    <source>
        <strain evidence="2">12CBH8</strain>
    </source>
</reference>
<name>A0A7I8D3L4_9FIRM</name>
<dbReference type="EMBL" id="AP023321">
    <property type="protein sequence ID" value="BCI59823.1"/>
    <property type="molecule type" value="Genomic_DNA"/>
</dbReference>
<dbReference type="Proteomes" id="UP000593890">
    <property type="component" value="Chromosome"/>
</dbReference>
<sequence length="229" mass="26348">MKQEFFKINAIPAVLYGQDSRQVYLFLHGKCGRKEEAEAFAKIACPKGYQVLSIDLPQHGAREETQDTFYPWVVVPELRTVMRYAQKRWSSVSIRANSIGAYFAMLAFEEVEKALFVSPVVDMQKLILDMMLWAGVKEYQLQEKGEIPTNFGETLSWQYLTYVRQHGIHDWNCPICILYAGRDNLTSRETIHGFSQKHNVALTVLEEGEHWFHTPEQLAALAAWEEGSI</sequence>
<dbReference type="AlphaFoldDB" id="A0A7I8D3L4"/>
<evidence type="ECO:0000313" key="2">
    <source>
        <dbReference type="Proteomes" id="UP000593890"/>
    </source>
</evidence>
<accession>A0A7I8D3L4</accession>
<gene>
    <name evidence="1" type="ORF">C12CBH8_04620</name>
</gene>
<dbReference type="InterPro" id="IPR029058">
    <property type="entry name" value="AB_hydrolase_fold"/>
</dbReference>
<dbReference type="KEGG" id="sman:C12CBH8_04620"/>
<keyword evidence="2" id="KW-1185">Reference proteome</keyword>
<organism evidence="1 2">
    <name type="scientific">Solibaculum mannosilyticum</name>
    <dbReference type="NCBI Taxonomy" id="2780922"/>
    <lineage>
        <taxon>Bacteria</taxon>
        <taxon>Bacillati</taxon>
        <taxon>Bacillota</taxon>
        <taxon>Clostridia</taxon>
        <taxon>Eubacteriales</taxon>
        <taxon>Oscillospiraceae</taxon>
        <taxon>Solibaculum</taxon>
    </lineage>
</organism>
<dbReference type="SUPFAM" id="SSF53474">
    <property type="entry name" value="alpha/beta-Hydrolases"/>
    <property type="match status" value="1"/>
</dbReference>
<proteinExistence type="predicted"/>
<evidence type="ECO:0000313" key="1">
    <source>
        <dbReference type="EMBL" id="BCI59823.1"/>
    </source>
</evidence>
<keyword evidence="1" id="KW-0378">Hydrolase</keyword>
<dbReference type="Gene3D" id="3.40.50.1820">
    <property type="entry name" value="alpha/beta hydrolase"/>
    <property type="match status" value="1"/>
</dbReference>
<dbReference type="GO" id="GO:0016787">
    <property type="term" value="F:hydrolase activity"/>
    <property type="evidence" value="ECO:0007669"/>
    <property type="project" value="UniProtKB-KW"/>
</dbReference>
<protein>
    <submittedName>
        <fullName evidence="1">Alpha/beta hydrolase</fullName>
    </submittedName>
</protein>
<dbReference type="RefSeq" id="WP_215533450.1">
    <property type="nucleotide sequence ID" value="NZ_AP023321.1"/>
</dbReference>